<dbReference type="GO" id="GO:0000785">
    <property type="term" value="C:chromatin"/>
    <property type="evidence" value="ECO:0007669"/>
    <property type="project" value="TreeGrafter"/>
</dbReference>
<dbReference type="Pfam" id="PF08514">
    <property type="entry name" value="STAG"/>
    <property type="match status" value="1"/>
</dbReference>
<feature type="compositionally biased region" description="Low complexity" evidence="1">
    <location>
        <begin position="20"/>
        <end position="31"/>
    </location>
</feature>
<dbReference type="InterPro" id="IPR039662">
    <property type="entry name" value="Cohesin_Scc3/SA"/>
</dbReference>
<dbReference type="InterPro" id="IPR013721">
    <property type="entry name" value="STAG"/>
</dbReference>
<evidence type="ECO:0000313" key="4">
    <source>
        <dbReference type="Proteomes" id="UP000037460"/>
    </source>
</evidence>
<proteinExistence type="predicted"/>
<dbReference type="Proteomes" id="UP000037460">
    <property type="component" value="Unassembled WGS sequence"/>
</dbReference>
<reference evidence="4" key="1">
    <citation type="journal article" date="2015" name="PLoS Genet.">
        <title>Genome Sequence and Transcriptome Analyses of Chrysochromulina tobin: Metabolic Tools for Enhanced Algal Fitness in the Prominent Order Prymnesiales (Haptophyceae).</title>
        <authorList>
            <person name="Hovde B.T."/>
            <person name="Deodato C.R."/>
            <person name="Hunsperger H.M."/>
            <person name="Ryken S.A."/>
            <person name="Yost W."/>
            <person name="Jha R.K."/>
            <person name="Patterson J."/>
            <person name="Monnat R.J. Jr."/>
            <person name="Barlow S.B."/>
            <person name="Starkenburg S.R."/>
            <person name="Cattolico R.A."/>
        </authorList>
    </citation>
    <scope>NUCLEOTIDE SEQUENCE</scope>
    <source>
        <strain evidence="4">CCMP291</strain>
    </source>
</reference>
<evidence type="ECO:0000259" key="2">
    <source>
        <dbReference type="PROSITE" id="PS51425"/>
    </source>
</evidence>
<evidence type="ECO:0000313" key="3">
    <source>
        <dbReference type="EMBL" id="KOO27939.1"/>
    </source>
</evidence>
<dbReference type="Pfam" id="PF21581">
    <property type="entry name" value="SCD"/>
    <property type="match status" value="1"/>
</dbReference>
<dbReference type="InterPro" id="IPR020839">
    <property type="entry name" value="SCD"/>
</dbReference>
<dbReference type="Gene3D" id="1.25.10.10">
    <property type="entry name" value="Leucine-rich Repeat Variant"/>
    <property type="match status" value="1"/>
</dbReference>
<gene>
    <name evidence="3" type="ORF">Ctob_001246</name>
</gene>
<dbReference type="PANTHER" id="PTHR11199">
    <property type="entry name" value="STROMAL ANTIGEN"/>
    <property type="match status" value="1"/>
</dbReference>
<sequence>MRESSYAATDDEEVEGARVPAATTSGRAPAAAEDDSLKPRSLYECIELASEGSEHASAILNISVDGWIEVYTSDKGAGIVEWFDMAVQAAGTELTKAFKHGLWKLMETLLDKVKHEILFDEVLMPRLLEWFEICRKECNHRGMRHTAVEFAMAAFERLAHIAKELRSARQNAERLSIGKRRKDAKGQALAANAEQLAAHEEAVRDMLSTIFDQVISYSYHDTHEDIRAACIASLGRGLRVLPSFCDDKHLKYMGWQLSDIQSAAVRLASLQALGHVYKAFDEIKDLTPVGHFTVLRFESRLLSLIKDVDDDVAVEAIRLELGLLKSFASTKRAALHLLCQRDVQPKLWTALGPLIQLHLKDDSPTATEGGAEA</sequence>
<dbReference type="SUPFAM" id="SSF48371">
    <property type="entry name" value="ARM repeat"/>
    <property type="match status" value="1"/>
</dbReference>
<name>A0A0M0JMX4_9EUKA</name>
<protein>
    <submittedName>
        <fullName evidence="3">Cohesin subunit sa-1</fullName>
    </submittedName>
</protein>
<dbReference type="InterPro" id="IPR016024">
    <property type="entry name" value="ARM-type_fold"/>
</dbReference>
<dbReference type="GO" id="GO:0008278">
    <property type="term" value="C:cohesin complex"/>
    <property type="evidence" value="ECO:0007669"/>
    <property type="project" value="TreeGrafter"/>
</dbReference>
<dbReference type="GO" id="GO:0007062">
    <property type="term" value="P:sister chromatid cohesion"/>
    <property type="evidence" value="ECO:0007669"/>
    <property type="project" value="UniProtKB-ARBA"/>
</dbReference>
<evidence type="ECO:0000256" key="1">
    <source>
        <dbReference type="SAM" id="MobiDB-lite"/>
    </source>
</evidence>
<feature type="non-terminal residue" evidence="3">
    <location>
        <position position="373"/>
    </location>
</feature>
<dbReference type="PROSITE" id="PS51425">
    <property type="entry name" value="SCD"/>
    <property type="match status" value="1"/>
</dbReference>
<dbReference type="OrthoDB" id="498590at2759"/>
<dbReference type="GO" id="GO:0003682">
    <property type="term" value="F:chromatin binding"/>
    <property type="evidence" value="ECO:0007669"/>
    <property type="project" value="TreeGrafter"/>
</dbReference>
<dbReference type="InterPro" id="IPR011989">
    <property type="entry name" value="ARM-like"/>
</dbReference>
<dbReference type="GO" id="GO:0005634">
    <property type="term" value="C:nucleus"/>
    <property type="evidence" value="ECO:0007669"/>
    <property type="project" value="TreeGrafter"/>
</dbReference>
<dbReference type="AlphaFoldDB" id="A0A0M0JMX4"/>
<dbReference type="PANTHER" id="PTHR11199:SF0">
    <property type="entry name" value="LD34181P-RELATED"/>
    <property type="match status" value="1"/>
</dbReference>
<dbReference type="EMBL" id="JWZX01002641">
    <property type="protein sequence ID" value="KOO27939.1"/>
    <property type="molecule type" value="Genomic_DNA"/>
</dbReference>
<feature type="domain" description="SCD" evidence="2">
    <location>
        <begin position="215"/>
        <end position="304"/>
    </location>
</feature>
<feature type="region of interest" description="Disordered" evidence="1">
    <location>
        <begin position="1"/>
        <end position="35"/>
    </location>
</feature>
<accession>A0A0M0JMX4</accession>
<keyword evidence="4" id="KW-1185">Reference proteome</keyword>
<organism evidence="3 4">
    <name type="scientific">Chrysochromulina tobinii</name>
    <dbReference type="NCBI Taxonomy" id="1460289"/>
    <lineage>
        <taxon>Eukaryota</taxon>
        <taxon>Haptista</taxon>
        <taxon>Haptophyta</taxon>
        <taxon>Prymnesiophyceae</taxon>
        <taxon>Prymnesiales</taxon>
        <taxon>Chrysochromulinaceae</taxon>
        <taxon>Chrysochromulina</taxon>
    </lineage>
</organism>
<comment type="caution">
    <text evidence="3">The sequence shown here is derived from an EMBL/GenBank/DDBJ whole genome shotgun (WGS) entry which is preliminary data.</text>
</comment>